<dbReference type="InterPro" id="IPR038770">
    <property type="entry name" value="Na+/solute_symporter_sf"/>
</dbReference>
<feature type="transmembrane region" description="Helical" evidence="8">
    <location>
        <begin position="34"/>
        <end position="53"/>
    </location>
</feature>
<protein>
    <recommendedName>
        <fullName evidence="11">AEC family transporter</fullName>
    </recommendedName>
</protein>
<dbReference type="Gene3D" id="1.20.1530.20">
    <property type="match status" value="1"/>
</dbReference>
<accession>A0A397PHR1</accession>
<dbReference type="GO" id="GO:0005886">
    <property type="term" value="C:plasma membrane"/>
    <property type="evidence" value="ECO:0007669"/>
    <property type="project" value="UniProtKB-SubCell"/>
</dbReference>
<dbReference type="InterPro" id="IPR004776">
    <property type="entry name" value="Mem_transp_PIN-like"/>
</dbReference>
<feature type="transmembrane region" description="Helical" evidence="8">
    <location>
        <begin position="163"/>
        <end position="184"/>
    </location>
</feature>
<feature type="transmembrane region" description="Helical" evidence="8">
    <location>
        <begin position="224"/>
        <end position="249"/>
    </location>
</feature>
<feature type="transmembrane region" description="Helical" evidence="8">
    <location>
        <begin position="190"/>
        <end position="212"/>
    </location>
</feature>
<feature type="transmembrane region" description="Helical" evidence="8">
    <location>
        <begin position="6"/>
        <end position="22"/>
    </location>
</feature>
<comment type="similarity">
    <text evidence="2">Belongs to the auxin efflux carrier (TC 2.A.69) family.</text>
</comment>
<feature type="transmembrane region" description="Helical" evidence="8">
    <location>
        <begin position="59"/>
        <end position="83"/>
    </location>
</feature>
<dbReference type="GO" id="GO:0055085">
    <property type="term" value="P:transmembrane transport"/>
    <property type="evidence" value="ECO:0007669"/>
    <property type="project" value="InterPro"/>
</dbReference>
<dbReference type="RefSeq" id="WP_170144444.1">
    <property type="nucleotide sequence ID" value="NZ_QXDF01000003.1"/>
</dbReference>
<sequence length="309" mass="32427">MLTTLNAIAPIFLIIITGNLLKRVRLVPDDMWPVVEHICFYILMPFLIIRTLARADLGAIPITNFAIAITGGVIGMALLLLLLQPVTARRFGISGPTFTSIFQGATRFHGFMALAIVGSLYGDEGVALSGIAIGVMVPLINILNVAVLTIFGEAEAKPDWTTVILKIASNPLIVACIIGFALNITGVPDFIYGAIDIIGDGGLGLALLAVGAGLSIGQAMETKMLVAVGVLMRLLGMPLLVVLLCWIVGLDGLARTIAIITGAVPTASSSYVMARQMGGDAALMANIMTVQVLFAAVTLPLFVFIAENL</sequence>
<feature type="transmembrane region" description="Helical" evidence="8">
    <location>
        <begin position="127"/>
        <end position="151"/>
    </location>
</feature>
<dbReference type="Pfam" id="PF03547">
    <property type="entry name" value="Mem_trans"/>
    <property type="match status" value="1"/>
</dbReference>
<dbReference type="AlphaFoldDB" id="A0A397PHR1"/>
<proteinExistence type="inferred from homology"/>
<evidence type="ECO:0000256" key="7">
    <source>
        <dbReference type="ARBA" id="ARBA00023136"/>
    </source>
</evidence>
<evidence type="ECO:0000313" key="9">
    <source>
        <dbReference type="EMBL" id="RIA47419.1"/>
    </source>
</evidence>
<evidence type="ECO:0000256" key="8">
    <source>
        <dbReference type="SAM" id="Phobius"/>
    </source>
</evidence>
<evidence type="ECO:0008006" key="11">
    <source>
        <dbReference type="Google" id="ProtNLM"/>
    </source>
</evidence>
<evidence type="ECO:0000256" key="5">
    <source>
        <dbReference type="ARBA" id="ARBA00022692"/>
    </source>
</evidence>
<dbReference type="PANTHER" id="PTHR36838">
    <property type="entry name" value="AUXIN EFFLUX CARRIER FAMILY PROTEIN"/>
    <property type="match status" value="1"/>
</dbReference>
<comment type="caution">
    <text evidence="9">The sequence shown here is derived from an EMBL/GenBank/DDBJ whole genome shotgun (WGS) entry which is preliminary data.</text>
</comment>
<keyword evidence="7 8" id="KW-0472">Membrane</keyword>
<keyword evidence="6 8" id="KW-1133">Transmembrane helix</keyword>
<gene>
    <name evidence="9" type="ORF">BXY53_2498</name>
</gene>
<keyword evidence="5 8" id="KW-0812">Transmembrane</keyword>
<evidence type="ECO:0000256" key="1">
    <source>
        <dbReference type="ARBA" id="ARBA00004651"/>
    </source>
</evidence>
<dbReference type="EMBL" id="QXDF01000003">
    <property type="protein sequence ID" value="RIA47419.1"/>
    <property type="molecule type" value="Genomic_DNA"/>
</dbReference>
<dbReference type="PANTHER" id="PTHR36838:SF4">
    <property type="entry name" value="AUXIN EFFLUX CARRIER FAMILY PROTEIN"/>
    <property type="match status" value="1"/>
</dbReference>
<evidence type="ECO:0000256" key="4">
    <source>
        <dbReference type="ARBA" id="ARBA00022475"/>
    </source>
</evidence>
<feature type="transmembrane region" description="Helical" evidence="8">
    <location>
        <begin position="281"/>
        <end position="306"/>
    </location>
</feature>
<evidence type="ECO:0000256" key="6">
    <source>
        <dbReference type="ARBA" id="ARBA00022989"/>
    </source>
</evidence>
<keyword evidence="10" id="KW-1185">Reference proteome</keyword>
<comment type="subcellular location">
    <subcellularLocation>
        <location evidence="1">Cell membrane</location>
        <topology evidence="1">Multi-pass membrane protein</topology>
    </subcellularLocation>
</comment>
<keyword evidence="4" id="KW-1003">Cell membrane</keyword>
<reference evidence="9 10" key="1">
    <citation type="submission" date="2018-08" db="EMBL/GenBank/DDBJ databases">
        <title>Genomic Encyclopedia of Archaeal and Bacterial Type Strains, Phase II (KMG-II): from individual species to whole genera.</title>
        <authorList>
            <person name="Goeker M."/>
        </authorList>
    </citation>
    <scope>NUCLEOTIDE SEQUENCE [LARGE SCALE GENOMIC DNA]</scope>
    <source>
        <strain evidence="9 10">DSM 5002</strain>
    </source>
</reference>
<evidence type="ECO:0000256" key="3">
    <source>
        <dbReference type="ARBA" id="ARBA00022448"/>
    </source>
</evidence>
<keyword evidence="3" id="KW-0813">Transport</keyword>
<evidence type="ECO:0000256" key="2">
    <source>
        <dbReference type="ARBA" id="ARBA00010145"/>
    </source>
</evidence>
<name>A0A397PHR1_9HYPH</name>
<feature type="transmembrane region" description="Helical" evidence="8">
    <location>
        <begin position="255"/>
        <end position="274"/>
    </location>
</feature>
<dbReference type="Proteomes" id="UP000266273">
    <property type="component" value="Unassembled WGS sequence"/>
</dbReference>
<evidence type="ECO:0000313" key="10">
    <source>
        <dbReference type="Proteomes" id="UP000266273"/>
    </source>
</evidence>
<organism evidence="9 10">
    <name type="scientific">Dichotomicrobium thermohalophilum</name>
    <dbReference type="NCBI Taxonomy" id="933063"/>
    <lineage>
        <taxon>Bacteria</taxon>
        <taxon>Pseudomonadati</taxon>
        <taxon>Pseudomonadota</taxon>
        <taxon>Alphaproteobacteria</taxon>
        <taxon>Hyphomicrobiales</taxon>
        <taxon>Hyphomicrobiaceae</taxon>
        <taxon>Dichotomicrobium</taxon>
    </lineage>
</organism>